<evidence type="ECO:0000256" key="1">
    <source>
        <dbReference type="SAM" id="Phobius"/>
    </source>
</evidence>
<accession>A0A9R0SEV4</accession>
<reference evidence="2 3" key="1">
    <citation type="submission" date="2017-09" db="EMBL/GenBank/DDBJ databases">
        <authorList>
            <consortium name="International Durum Wheat Genome Sequencing Consortium (IDWGSC)"/>
            <person name="Milanesi L."/>
        </authorList>
    </citation>
    <scope>NUCLEOTIDE SEQUENCE [LARGE SCALE GENOMIC DNA]</scope>
    <source>
        <strain evidence="3">cv. Svevo</strain>
    </source>
</reference>
<keyword evidence="1" id="KW-0812">Transmembrane</keyword>
<protein>
    <submittedName>
        <fullName evidence="2">Uncharacterized protein</fullName>
    </submittedName>
</protein>
<proteinExistence type="predicted"/>
<organism evidence="2 3">
    <name type="scientific">Triticum turgidum subsp. durum</name>
    <name type="common">Durum wheat</name>
    <name type="synonym">Triticum durum</name>
    <dbReference type="NCBI Taxonomy" id="4567"/>
    <lineage>
        <taxon>Eukaryota</taxon>
        <taxon>Viridiplantae</taxon>
        <taxon>Streptophyta</taxon>
        <taxon>Embryophyta</taxon>
        <taxon>Tracheophyta</taxon>
        <taxon>Spermatophyta</taxon>
        <taxon>Magnoliopsida</taxon>
        <taxon>Liliopsida</taxon>
        <taxon>Poales</taxon>
        <taxon>Poaceae</taxon>
        <taxon>BOP clade</taxon>
        <taxon>Pooideae</taxon>
        <taxon>Triticodae</taxon>
        <taxon>Triticeae</taxon>
        <taxon>Triticinae</taxon>
        <taxon>Triticum</taxon>
    </lineage>
</organism>
<dbReference type="AlphaFoldDB" id="A0A9R0SEV4"/>
<dbReference type="Proteomes" id="UP000324705">
    <property type="component" value="Chromosome 4A"/>
</dbReference>
<gene>
    <name evidence="2" type="ORF">TRITD_4Av1G167240</name>
</gene>
<dbReference type="Gramene" id="TRITD4Av1G167240.1">
    <property type="protein sequence ID" value="TRITD4Av1G167240.1"/>
    <property type="gene ID" value="TRITD4Av1G167240"/>
</dbReference>
<feature type="transmembrane region" description="Helical" evidence="1">
    <location>
        <begin position="129"/>
        <end position="152"/>
    </location>
</feature>
<name>A0A9R0SEV4_TRITD</name>
<evidence type="ECO:0000313" key="2">
    <source>
        <dbReference type="EMBL" id="VAH93723.1"/>
    </source>
</evidence>
<sequence>MSPPELHLLQPPPGLCSFFLVGAQPDEAELPQTAAEGHVDEDGKSSAECRDQEIMIEEEAKNKIVIRCSSCSTLHGWMERTIAEDMDIARPEERRGFDAAASYLCRDPGMVPRNNDTVNGTDAKRNYRLLYMFVFLTTLLCLYVSGFCWVYIIKIKDAEDSSI</sequence>
<keyword evidence="1" id="KW-1133">Transmembrane helix</keyword>
<keyword evidence="1" id="KW-0472">Membrane</keyword>
<dbReference type="EMBL" id="LT934117">
    <property type="protein sequence ID" value="VAH93723.1"/>
    <property type="molecule type" value="Genomic_DNA"/>
</dbReference>
<keyword evidence="3" id="KW-1185">Reference proteome</keyword>
<evidence type="ECO:0000313" key="3">
    <source>
        <dbReference type="Proteomes" id="UP000324705"/>
    </source>
</evidence>